<dbReference type="InterPro" id="IPR039430">
    <property type="entry name" value="Thymidylate_kin-like_dom"/>
</dbReference>
<proteinExistence type="inferred from homology"/>
<protein>
    <recommendedName>
        <fullName evidence="4">Thymidylate kinase</fullName>
        <ecNumber evidence="3">2.7.4.9</ecNumber>
    </recommendedName>
</protein>
<organism evidence="11 12">
    <name type="scientific">Cyclostephanos tholiformis</name>
    <dbReference type="NCBI Taxonomy" id="382380"/>
    <lineage>
        <taxon>Eukaryota</taxon>
        <taxon>Sar</taxon>
        <taxon>Stramenopiles</taxon>
        <taxon>Ochrophyta</taxon>
        <taxon>Bacillariophyta</taxon>
        <taxon>Coscinodiscophyceae</taxon>
        <taxon>Thalassiosirophycidae</taxon>
        <taxon>Stephanodiscales</taxon>
        <taxon>Stephanodiscaceae</taxon>
        <taxon>Cyclostephanos</taxon>
    </lineage>
</organism>
<dbReference type="AlphaFoldDB" id="A0ABD3RS84"/>
<evidence type="ECO:0000256" key="9">
    <source>
        <dbReference type="ARBA" id="ARBA00022840"/>
    </source>
</evidence>
<gene>
    <name evidence="11" type="ORF">ACHAXA_001696</name>
</gene>
<comment type="caution">
    <text evidence="11">The sequence shown here is derived from an EMBL/GenBank/DDBJ whole genome shotgun (WGS) entry which is preliminary data.</text>
</comment>
<evidence type="ECO:0000256" key="2">
    <source>
        <dbReference type="ARBA" id="ARBA00009776"/>
    </source>
</evidence>
<dbReference type="NCBIfam" id="TIGR00041">
    <property type="entry name" value="DTMP_kinase"/>
    <property type="match status" value="1"/>
</dbReference>
<comment type="pathway">
    <text evidence="1">Pyrimidine metabolism; dTTP biosynthesis.</text>
</comment>
<dbReference type="Pfam" id="PF02223">
    <property type="entry name" value="Thymidylate_kin"/>
    <property type="match status" value="1"/>
</dbReference>
<dbReference type="GO" id="GO:0009165">
    <property type="term" value="P:nucleotide biosynthetic process"/>
    <property type="evidence" value="ECO:0007669"/>
    <property type="project" value="UniProtKB-KW"/>
</dbReference>
<evidence type="ECO:0000256" key="4">
    <source>
        <dbReference type="ARBA" id="ARBA00017144"/>
    </source>
</evidence>
<dbReference type="InterPro" id="IPR018094">
    <property type="entry name" value="Thymidylate_kinase"/>
</dbReference>
<dbReference type="PANTHER" id="PTHR10344:SF1">
    <property type="entry name" value="THYMIDYLATE KINASE"/>
    <property type="match status" value="1"/>
</dbReference>
<dbReference type="Proteomes" id="UP001530377">
    <property type="component" value="Unassembled WGS sequence"/>
</dbReference>
<dbReference type="PANTHER" id="PTHR10344">
    <property type="entry name" value="THYMIDYLATE KINASE"/>
    <property type="match status" value="1"/>
</dbReference>
<keyword evidence="6" id="KW-0545">Nucleotide biosynthesis</keyword>
<evidence type="ECO:0000256" key="7">
    <source>
        <dbReference type="ARBA" id="ARBA00022741"/>
    </source>
</evidence>
<comment type="similarity">
    <text evidence="2">Belongs to the thymidylate kinase family.</text>
</comment>
<dbReference type="InterPro" id="IPR018095">
    <property type="entry name" value="Thymidylate_kin_CS"/>
</dbReference>
<evidence type="ECO:0000256" key="3">
    <source>
        <dbReference type="ARBA" id="ARBA00012980"/>
    </source>
</evidence>
<keyword evidence="12" id="KW-1185">Reference proteome</keyword>
<dbReference type="FunFam" id="3.40.50.300:FF:000679">
    <property type="entry name" value="Thymidylate kinase"/>
    <property type="match status" value="1"/>
</dbReference>
<keyword evidence="8" id="KW-0418">Kinase</keyword>
<reference evidence="11 12" key="1">
    <citation type="submission" date="2024-10" db="EMBL/GenBank/DDBJ databases">
        <title>Updated reference genomes for cyclostephanoid diatoms.</title>
        <authorList>
            <person name="Roberts W.R."/>
            <person name="Alverson A.J."/>
        </authorList>
    </citation>
    <scope>NUCLEOTIDE SEQUENCE [LARGE SCALE GENOMIC DNA]</scope>
    <source>
        <strain evidence="11 12">AJA228-03</strain>
    </source>
</reference>
<dbReference type="EC" id="2.7.4.9" evidence="3"/>
<sequence>MMITPTSATSTPKRGAFILLEGVDRCGKTTQVSLLVKHLLSLSIAAVAYRFPDRTTQVGGLINEYLQSSVQTDDRAIHLLFSANRWEAAPKLVDTLARGTNIVCDRYAYSGVAFTSAKRAEDRSSMSGGELTLDWCMSSDVGLPAPDAVIFLDLDQDEAEKRGGYGGERYEKRELQMRVRQRFAELQSIDEKQGRIPWHVVDASQSVEEVQARIAGIVSNIIERVQTDTAQLGRMWGEGEYELPTPTLDRELSEEVMDS</sequence>
<dbReference type="PROSITE" id="PS01331">
    <property type="entry name" value="THYMIDYLATE_KINASE"/>
    <property type="match status" value="1"/>
</dbReference>
<dbReference type="GO" id="GO:0004798">
    <property type="term" value="F:dTMP kinase activity"/>
    <property type="evidence" value="ECO:0007669"/>
    <property type="project" value="UniProtKB-EC"/>
</dbReference>
<evidence type="ECO:0000256" key="5">
    <source>
        <dbReference type="ARBA" id="ARBA00022679"/>
    </source>
</evidence>
<dbReference type="HAMAP" id="MF_00165">
    <property type="entry name" value="Thymidylate_kinase"/>
    <property type="match status" value="1"/>
</dbReference>
<evidence type="ECO:0000256" key="8">
    <source>
        <dbReference type="ARBA" id="ARBA00022777"/>
    </source>
</evidence>
<dbReference type="CDD" id="cd01672">
    <property type="entry name" value="TMPK"/>
    <property type="match status" value="1"/>
</dbReference>
<feature type="domain" description="Thymidylate kinase-like" evidence="10">
    <location>
        <begin position="20"/>
        <end position="214"/>
    </location>
</feature>
<keyword evidence="5" id="KW-0808">Transferase</keyword>
<dbReference type="SUPFAM" id="SSF52540">
    <property type="entry name" value="P-loop containing nucleoside triphosphate hydrolases"/>
    <property type="match status" value="1"/>
</dbReference>
<accession>A0ABD3RS84</accession>
<keyword evidence="9" id="KW-0067">ATP-binding</keyword>
<name>A0ABD3RS84_9STRA</name>
<evidence type="ECO:0000313" key="11">
    <source>
        <dbReference type="EMBL" id="KAL3815802.1"/>
    </source>
</evidence>
<dbReference type="InterPro" id="IPR027417">
    <property type="entry name" value="P-loop_NTPase"/>
</dbReference>
<evidence type="ECO:0000313" key="12">
    <source>
        <dbReference type="Proteomes" id="UP001530377"/>
    </source>
</evidence>
<dbReference type="GO" id="GO:0005524">
    <property type="term" value="F:ATP binding"/>
    <property type="evidence" value="ECO:0007669"/>
    <property type="project" value="UniProtKB-KW"/>
</dbReference>
<keyword evidence="7" id="KW-0547">Nucleotide-binding</keyword>
<evidence type="ECO:0000256" key="1">
    <source>
        <dbReference type="ARBA" id="ARBA00004992"/>
    </source>
</evidence>
<evidence type="ECO:0000256" key="6">
    <source>
        <dbReference type="ARBA" id="ARBA00022727"/>
    </source>
</evidence>
<dbReference type="EMBL" id="JALLPB020000183">
    <property type="protein sequence ID" value="KAL3815802.1"/>
    <property type="molecule type" value="Genomic_DNA"/>
</dbReference>
<evidence type="ECO:0000259" key="10">
    <source>
        <dbReference type="Pfam" id="PF02223"/>
    </source>
</evidence>
<dbReference type="Gene3D" id="3.40.50.300">
    <property type="entry name" value="P-loop containing nucleotide triphosphate hydrolases"/>
    <property type="match status" value="1"/>
</dbReference>